<dbReference type="Pfam" id="PF15868">
    <property type="entry name" value="MBF2"/>
    <property type="match status" value="1"/>
</dbReference>
<dbReference type="VEuPathDB" id="VectorBase:RPRC014560"/>
<reference evidence="1" key="1">
    <citation type="submission" date="2015-05" db="UniProtKB">
        <authorList>
            <consortium name="EnsemblMetazoa"/>
        </authorList>
    </citation>
    <scope>IDENTIFICATION</scope>
</reference>
<dbReference type="AlphaFoldDB" id="T1IE40"/>
<protein>
    <submittedName>
        <fullName evidence="1">Uncharacterized protein</fullName>
    </submittedName>
</protein>
<keyword evidence="2" id="KW-1185">Reference proteome</keyword>
<dbReference type="HOGENOM" id="CLU_152785_2_0_1"/>
<dbReference type="EMBL" id="ACPB03004116">
    <property type="status" value="NOT_ANNOTATED_CDS"/>
    <property type="molecule type" value="Genomic_DNA"/>
</dbReference>
<dbReference type="Proteomes" id="UP000015103">
    <property type="component" value="Unassembled WGS sequence"/>
</dbReference>
<dbReference type="InterPro" id="IPR031734">
    <property type="entry name" value="MBF2"/>
</dbReference>
<dbReference type="RefSeq" id="XP_073979213.1">
    <property type="nucleotide sequence ID" value="XM_074123112.1"/>
</dbReference>
<organism evidence="1 2">
    <name type="scientific">Rhodnius prolixus</name>
    <name type="common">Triatomid bug</name>
    <dbReference type="NCBI Taxonomy" id="13249"/>
    <lineage>
        <taxon>Eukaryota</taxon>
        <taxon>Metazoa</taxon>
        <taxon>Ecdysozoa</taxon>
        <taxon>Arthropoda</taxon>
        <taxon>Hexapoda</taxon>
        <taxon>Insecta</taxon>
        <taxon>Pterygota</taxon>
        <taxon>Neoptera</taxon>
        <taxon>Paraneoptera</taxon>
        <taxon>Hemiptera</taxon>
        <taxon>Heteroptera</taxon>
        <taxon>Panheteroptera</taxon>
        <taxon>Cimicomorpha</taxon>
        <taxon>Reduviidae</taxon>
        <taxon>Triatominae</taxon>
        <taxon>Rhodnius</taxon>
    </lineage>
</organism>
<dbReference type="EnsemblMetazoa" id="RPRC014560-RA">
    <property type="protein sequence ID" value="RPRC014560-PA"/>
    <property type="gene ID" value="RPRC014560"/>
</dbReference>
<evidence type="ECO:0000313" key="2">
    <source>
        <dbReference type="Proteomes" id="UP000015103"/>
    </source>
</evidence>
<dbReference type="GeneID" id="141451650"/>
<name>T1IE40_RHOPR</name>
<sequence length="125" mass="14083">MEVKLVLLLILAMAATVLAMDTSCKSDSSHNLVLGDRQPNDKLIYSHTHHMASDIWNSQSEVFMWPDNGVIFERINRIEVLNLLDDKDGGCAFLLNGGLEFSYVKLLLRTQFAGDSYFRISIYGV</sequence>
<dbReference type="InParanoid" id="T1IE40"/>
<evidence type="ECO:0000313" key="1">
    <source>
        <dbReference type="EnsemblMetazoa" id="RPRC014560-PA"/>
    </source>
</evidence>
<dbReference type="PANTHER" id="PTHR37685">
    <property type="entry name" value="GEO11136P1-RELATED"/>
    <property type="match status" value="1"/>
</dbReference>
<accession>T1IE40</accession>
<dbReference type="PANTHER" id="PTHR37685:SF1">
    <property type="entry name" value="GEO11136P1-RELATED"/>
    <property type="match status" value="1"/>
</dbReference>
<proteinExistence type="predicted"/>